<organism evidence="6">
    <name type="scientific">Selaginella pallidissima</name>
    <dbReference type="NCBI Taxonomy" id="1715389"/>
    <lineage>
        <taxon>Eukaryota</taxon>
        <taxon>Viridiplantae</taxon>
        <taxon>Streptophyta</taxon>
        <taxon>Embryophyta</taxon>
        <taxon>Tracheophyta</taxon>
        <taxon>Lycopodiopsida</taxon>
        <taxon>Selaginellales</taxon>
        <taxon>Selaginellaceae</taxon>
        <taxon>Selaginella</taxon>
    </lineage>
</organism>
<feature type="compositionally biased region" description="Polar residues" evidence="5">
    <location>
        <begin position="16"/>
        <end position="30"/>
    </location>
</feature>
<comment type="subcellular location">
    <subcellularLocation>
        <location evidence="1">Plastid membrane</location>
        <topology evidence="1">Single-pass membrane protein</topology>
    </subcellularLocation>
</comment>
<reference evidence="6" key="1">
    <citation type="journal article" date="2021" name="Plant J.">
        <title>Distinctive evolutionary pattern of organelle genomes linked to the nuclear genome in Selaginellaceae.</title>
        <authorList>
            <person name="Kang J.-S."/>
            <person name="Zhang H.-R."/>
            <person name="Wang Y.-R."/>
            <person name="Liang S.-Q."/>
            <person name="Mao Z.-Y."/>
            <person name="Zhang X.-C."/>
            <person name="Xiang Q.-P."/>
        </authorList>
    </citation>
    <scope>NUCLEOTIDE SEQUENCE</scope>
    <source>
        <strain evidence="6">78-kb</strain>
    </source>
</reference>
<evidence type="ECO:0000256" key="5">
    <source>
        <dbReference type="SAM" id="MobiDB-lite"/>
    </source>
</evidence>
<dbReference type="EMBL" id="MK293727">
    <property type="protein sequence ID" value="QQP00303.1"/>
    <property type="molecule type" value="Genomic_DNA"/>
</dbReference>
<feature type="compositionally biased region" description="Basic and acidic residues" evidence="5">
    <location>
        <begin position="33"/>
        <end position="44"/>
    </location>
</feature>
<keyword evidence="6" id="KW-0934">Plastid</keyword>
<dbReference type="InterPro" id="IPR003398">
    <property type="entry name" value="PSII_PsbN"/>
</dbReference>
<evidence type="ECO:0000313" key="6">
    <source>
        <dbReference type="EMBL" id="QQP00303.1"/>
    </source>
</evidence>
<dbReference type="PANTHER" id="PTHR35326">
    <property type="entry name" value="PROTEIN PSBN"/>
    <property type="match status" value="1"/>
</dbReference>
<evidence type="ECO:0000256" key="2">
    <source>
        <dbReference type="ARBA" id="ARBA00022692"/>
    </source>
</evidence>
<dbReference type="AlphaFoldDB" id="A0A7U3TX90"/>
<feature type="region of interest" description="Disordered" evidence="5">
    <location>
        <begin position="16"/>
        <end position="44"/>
    </location>
</feature>
<dbReference type="GO" id="GO:0042170">
    <property type="term" value="C:plastid membrane"/>
    <property type="evidence" value="ECO:0007669"/>
    <property type="project" value="UniProtKB-SubCell"/>
</dbReference>
<evidence type="ECO:0000256" key="1">
    <source>
        <dbReference type="ARBA" id="ARBA00004411"/>
    </source>
</evidence>
<evidence type="ECO:0000256" key="3">
    <source>
        <dbReference type="ARBA" id="ARBA00022989"/>
    </source>
</evidence>
<geneLocation type="plastid" evidence="6"/>
<sequence>METAIPVATSISCSLVSSTGHAPYTASGQPPSEEPRDPSGEHGD</sequence>
<dbReference type="PANTHER" id="PTHR35326:SF3">
    <property type="entry name" value="PROTEIN PSBN"/>
    <property type="match status" value="1"/>
</dbReference>
<keyword evidence="3" id="KW-1133">Transmembrane helix</keyword>
<dbReference type="GO" id="GO:0015979">
    <property type="term" value="P:photosynthesis"/>
    <property type="evidence" value="ECO:0007669"/>
    <property type="project" value="InterPro"/>
</dbReference>
<dbReference type="Pfam" id="PF02468">
    <property type="entry name" value="PsbN"/>
    <property type="match status" value="1"/>
</dbReference>
<accession>A0A7U3TX90</accession>
<keyword evidence="2" id="KW-0812">Transmembrane</keyword>
<gene>
    <name evidence="6" type="primary">psbN</name>
</gene>
<keyword evidence="4" id="KW-0472">Membrane</keyword>
<protein>
    <submittedName>
        <fullName evidence="6">Photosystem II protein N</fullName>
    </submittedName>
</protein>
<name>A0A7U3TX90_9TRAC</name>
<proteinExistence type="predicted"/>
<evidence type="ECO:0000256" key="4">
    <source>
        <dbReference type="ARBA" id="ARBA00023136"/>
    </source>
</evidence>